<feature type="transmembrane region" description="Helical" evidence="2">
    <location>
        <begin position="143"/>
        <end position="163"/>
    </location>
</feature>
<dbReference type="GeneID" id="35117731"/>
<feature type="transmembrane region" description="Helical" evidence="2">
    <location>
        <begin position="178"/>
        <end position="199"/>
    </location>
</feature>
<sequence>MKKSKENEHRISNLKDMLNNVKDEDINESADNSEDVFDVKDNEEYEEDEELLAYLHDTDDNKEYEIDDEFIYRPDSDSTPGENLEKKEINEDYIIKTKLDDIEFSEDNEEYSEEPADSLDGTISEGFDNLLNAKIGGTPVSGIVSLAIGILLLIGSIIMFIGASDRVIDNVTSGEHNSIVAVMIIIGVLLVIIGAYKIFGFKQADKLASSIKNIDREEKAEKKEIEKPKEKIIPKSNIPLDKESYKIGEFDIGEFKENLKKPVSKLEGVTHTKQATLDDVPLPKERPEEEKGLSQEEIEEIEYEKASLDNESIDDIFSSVEEIDEIPIVSVDSKKNKKE</sequence>
<feature type="compositionally biased region" description="Acidic residues" evidence="1">
    <location>
        <begin position="25"/>
        <end position="36"/>
    </location>
</feature>
<feature type="compositionally biased region" description="Basic and acidic residues" evidence="1">
    <location>
        <begin position="1"/>
        <end position="13"/>
    </location>
</feature>
<proteinExistence type="predicted"/>
<protein>
    <submittedName>
        <fullName evidence="3">Topoisomerase IV</fullName>
    </submittedName>
</protein>
<dbReference type="RefSeq" id="WP_100815104.1">
    <property type="nucleotide sequence ID" value="NZ_CAYAWH010000032.1"/>
</dbReference>
<evidence type="ECO:0000313" key="4">
    <source>
        <dbReference type="Proteomes" id="UP000232133"/>
    </source>
</evidence>
<feature type="region of interest" description="Disordered" evidence="1">
    <location>
        <begin position="274"/>
        <end position="298"/>
    </location>
</feature>
<reference evidence="3 4" key="1">
    <citation type="submission" date="2016-10" db="EMBL/GenBank/DDBJ databases">
        <authorList>
            <person name="Varghese N."/>
        </authorList>
    </citation>
    <scope>NUCLEOTIDE SEQUENCE [LARGE SCALE GENOMIC DNA]</scope>
    <source>
        <strain evidence="3 4">KB11</strain>
    </source>
</reference>
<keyword evidence="2" id="KW-0472">Membrane</keyword>
<keyword evidence="2" id="KW-0812">Transmembrane</keyword>
<evidence type="ECO:0000256" key="2">
    <source>
        <dbReference type="SAM" id="Phobius"/>
    </source>
</evidence>
<accession>A0A2H4U482</accession>
<name>A0A2H4U482_METSM</name>
<dbReference type="GO" id="GO:0016853">
    <property type="term" value="F:isomerase activity"/>
    <property type="evidence" value="ECO:0007669"/>
    <property type="project" value="UniProtKB-KW"/>
</dbReference>
<keyword evidence="2" id="KW-1133">Transmembrane helix</keyword>
<feature type="compositionally biased region" description="Basic and acidic residues" evidence="1">
    <location>
        <begin position="281"/>
        <end position="294"/>
    </location>
</feature>
<evidence type="ECO:0000256" key="1">
    <source>
        <dbReference type="SAM" id="MobiDB-lite"/>
    </source>
</evidence>
<dbReference type="EMBL" id="CP017803">
    <property type="protein sequence ID" value="ATZ58919.1"/>
    <property type="molecule type" value="Genomic_DNA"/>
</dbReference>
<feature type="region of interest" description="Disordered" evidence="1">
    <location>
        <begin position="1"/>
        <end position="45"/>
    </location>
</feature>
<keyword evidence="3" id="KW-0413">Isomerase</keyword>
<dbReference type="AlphaFoldDB" id="A0A2H4U482"/>
<gene>
    <name evidence="3" type="ORF">BK798_00095</name>
</gene>
<dbReference type="Proteomes" id="UP000232133">
    <property type="component" value="Chromosome"/>
</dbReference>
<evidence type="ECO:0000313" key="3">
    <source>
        <dbReference type="EMBL" id="ATZ58919.1"/>
    </source>
</evidence>
<organism evidence="3 4">
    <name type="scientific">Methanobrevibacter smithii</name>
    <dbReference type="NCBI Taxonomy" id="2173"/>
    <lineage>
        <taxon>Archaea</taxon>
        <taxon>Methanobacteriati</taxon>
        <taxon>Methanobacteriota</taxon>
        <taxon>Methanomada group</taxon>
        <taxon>Methanobacteria</taxon>
        <taxon>Methanobacteriales</taxon>
        <taxon>Methanobacteriaceae</taxon>
        <taxon>Methanobrevibacter</taxon>
    </lineage>
</organism>